<dbReference type="AlphaFoldDB" id="F2IA55"/>
<protein>
    <recommendedName>
        <fullName evidence="3">Lipoprotein</fullName>
    </recommendedName>
</protein>
<reference evidence="1 2" key="1">
    <citation type="journal article" date="2011" name="Stand. Genomic Sci.">
        <title>Complete genome sequence of the gliding freshwater bacterium Fluviicola taffensis type strain (RW262).</title>
        <authorList>
            <person name="Woyke T."/>
            <person name="Chertkov O."/>
            <person name="Lapidus A."/>
            <person name="Nolan M."/>
            <person name="Lucas S."/>
            <person name="Del Rio T.G."/>
            <person name="Tice H."/>
            <person name="Cheng J.F."/>
            <person name="Tapia R."/>
            <person name="Han C."/>
            <person name="Goodwin L."/>
            <person name="Pitluck S."/>
            <person name="Liolios K."/>
            <person name="Pagani I."/>
            <person name="Ivanova N."/>
            <person name="Huntemann M."/>
            <person name="Mavromatis K."/>
            <person name="Mikhailova N."/>
            <person name="Pati A."/>
            <person name="Chen A."/>
            <person name="Palaniappan K."/>
            <person name="Land M."/>
            <person name="Hauser L."/>
            <person name="Brambilla E.M."/>
            <person name="Rohde M."/>
            <person name="Mwirichia R."/>
            <person name="Sikorski J."/>
            <person name="Tindall B.J."/>
            <person name="Goker M."/>
            <person name="Bristow J."/>
            <person name="Eisen J.A."/>
            <person name="Markowitz V."/>
            <person name="Hugenholtz P."/>
            <person name="Klenk H.P."/>
            <person name="Kyrpides N.C."/>
        </authorList>
    </citation>
    <scope>NUCLEOTIDE SEQUENCE [LARGE SCALE GENOMIC DNA]</scope>
    <source>
        <strain evidence="2">DSM 16823 / RW262 / RW262</strain>
    </source>
</reference>
<accession>F2IA55</accession>
<evidence type="ECO:0000313" key="2">
    <source>
        <dbReference type="Proteomes" id="UP000007463"/>
    </source>
</evidence>
<gene>
    <name evidence="1" type="ordered locus">Fluta_3259</name>
</gene>
<dbReference type="STRING" id="755732.Fluta_3259"/>
<evidence type="ECO:0000313" key="1">
    <source>
        <dbReference type="EMBL" id="AEA45232.1"/>
    </source>
</evidence>
<dbReference type="Proteomes" id="UP000007463">
    <property type="component" value="Chromosome"/>
</dbReference>
<dbReference type="RefSeq" id="WP_013687999.1">
    <property type="nucleotide sequence ID" value="NC_015321.1"/>
</dbReference>
<proteinExistence type="predicted"/>
<name>F2IA55_FLUTR</name>
<dbReference type="PROSITE" id="PS51257">
    <property type="entry name" value="PROKAR_LIPOPROTEIN"/>
    <property type="match status" value="1"/>
</dbReference>
<dbReference type="KEGG" id="fte:Fluta_3259"/>
<evidence type="ECO:0008006" key="3">
    <source>
        <dbReference type="Google" id="ProtNLM"/>
    </source>
</evidence>
<dbReference type="EMBL" id="CP002542">
    <property type="protein sequence ID" value="AEA45232.1"/>
    <property type="molecule type" value="Genomic_DNA"/>
</dbReference>
<dbReference type="HOGENOM" id="CLU_1560696_0_0_10"/>
<reference evidence="2" key="2">
    <citation type="submission" date="2011-02" db="EMBL/GenBank/DDBJ databases">
        <title>The complete genome of Fluviicola taffensis DSM 16823.</title>
        <authorList>
            <consortium name="US DOE Joint Genome Institute (JGI-PGF)"/>
            <person name="Lucas S."/>
            <person name="Copeland A."/>
            <person name="Lapidus A."/>
            <person name="Bruce D."/>
            <person name="Goodwin L."/>
            <person name="Pitluck S."/>
            <person name="Kyrpides N."/>
            <person name="Mavromatis K."/>
            <person name="Ivanova N."/>
            <person name="Mikhailova N."/>
            <person name="Pagani I."/>
            <person name="Chertkov O."/>
            <person name="Detter J.C."/>
            <person name="Han C."/>
            <person name="Tapia R."/>
            <person name="Land M."/>
            <person name="Hauser L."/>
            <person name="Markowitz V."/>
            <person name="Cheng J.-F."/>
            <person name="Hugenholtz P."/>
            <person name="Woyke T."/>
            <person name="Wu D."/>
            <person name="Tindall B."/>
            <person name="Pomrenke H.G."/>
            <person name="Brambilla E."/>
            <person name="Klenk H.-P."/>
            <person name="Eisen J.A."/>
        </authorList>
    </citation>
    <scope>NUCLEOTIDE SEQUENCE [LARGE SCALE GENOMIC DNA]</scope>
    <source>
        <strain evidence="2">DSM 16823 / RW262 / RW262</strain>
    </source>
</reference>
<sequence>MNKIFTGLFLATTLLLGCSDNSPKDLEPFMVDISEFKIHNDLLKDGDKVLILGSSGNLTEEHKIDFYNLVVVKSLRTGDTLNVLVTTFFQSDLNDPETTFISNTSSEGKLMESVMNKEDVEGQNVNEMKPKSFSKVFYDTEYIQVDVRKYPCVTGNLGEYTIEGGLDKIGQ</sequence>
<keyword evidence="2" id="KW-1185">Reference proteome</keyword>
<organism evidence="1 2">
    <name type="scientific">Fluviicola taffensis (strain DSM 16823 / NCIMB 13979 / RW262)</name>
    <dbReference type="NCBI Taxonomy" id="755732"/>
    <lineage>
        <taxon>Bacteria</taxon>
        <taxon>Pseudomonadati</taxon>
        <taxon>Bacteroidota</taxon>
        <taxon>Flavobacteriia</taxon>
        <taxon>Flavobacteriales</taxon>
        <taxon>Crocinitomicaceae</taxon>
        <taxon>Fluviicola</taxon>
    </lineage>
</organism>